<dbReference type="PRINTS" id="PR01097">
    <property type="entry name" value="TRNSRECEPTRP"/>
</dbReference>
<feature type="compositionally biased region" description="Basic and acidic residues" evidence="11">
    <location>
        <begin position="158"/>
        <end position="197"/>
    </location>
</feature>
<feature type="compositionally biased region" description="Basic and acidic residues" evidence="11">
    <location>
        <begin position="1989"/>
        <end position="2005"/>
    </location>
</feature>
<feature type="repeat" description="ANK" evidence="10">
    <location>
        <begin position="636"/>
        <end position="668"/>
    </location>
</feature>
<sequence length="2026" mass="222660">MEGNSKNPLELPKSKIPVPSSVYISSSLRTGYLAELSDKVFLPEEEERLKWEAAPSQSTIKRLEQVKASLEGEETLTDPVEGLSIRERRGLERRSSSIELIGPLTDTFDSSEEDNSRAELLGGTFDDDDEKDSKEKSKSGSFQRFSARKSRKKQGPAKKSDDKPQNKEEKSPKAGPSKKEKKDVEEAPKKWTREPERPLSTANARTPIKSQRKSQVPPAKKADADDKQGKKKEKAEKKSPSPSPTRYPARLPSAATTPTRKPKKVEFTDQNPKQPTATATDSKLSKENAKEKPPIPTETTPDPDKWHVQTPSEMETKTKKAPQENTSSTISSKLDSRQKEEEVRDLAAGMRLLQLCQAKDWYGVDGHLRYLEMRVEKGTTLNKTPLAGIKDEGNGWTPLMYAVKDNALIMAERLISMGCDVSETAKESGMNCIQMAVLHGRDDTVRYLISKKADMNMITKDKQQNLLHVACARPAGNSASILRALLAAMPKDARLKKDKDGNIPLFIGLKNGNIGACQELLAAMAKEQLGMKTGVEEDTALHLAVRKKDMEICRIIADAGADVNATNKDGQTPLHVASTLGEENMVKFLYLCKANPHLVDQEDRTALHLAAMNGQTQLIDLLTDKFKVSVFERTRDGSTLMHIASLHGHPETAMALFRKGVPLQMPNKGGARSIHISARHGHSGMISKLLEKGENVDSKTNDNFTALHIAVEAVKPAVVECLLGYGAQVHIKGGKSQETPLHIAARVVGGETCALMLLKSGTNPNVTMDNGETPMHVAARHGRIKIIRLLLQDGANPQLKARDGDTPLHIACRYGHIYVVEALLEHVKKKSANECSLFINMVTLKGETALHYAARLNPAKIRLEESEEDLNKDEIGGKIVKMLLDGGASTSRQAKETNETAFHYCAKEGNNSILLEMLGRLTSVECQRALNRQSSKGWSPLLIASRRGHSLVVQTLLEYHARVDVFDNDGRSGLHLAAENGYQEICGILLEHRAFINAKSRVGLTALHLAATKGFTRLCLFLIQTHGAAVDALTLKKQTPLHLAAESGQLEVCRLLMGLRASPDATDDKGQKPIHLGAQNNHADVIKLFLKHSSALVNSFTKDGSTCAHLAAMQGSVAVLEELMKFDKQGVINARNRSTDATALQLAAEGGHADLVNTLLDAGASASDENRLGYTAAHLAAKNGHTNVLEALRNSQEESINITSRKLGTSALHIAAYYGQTETVRELLQYIPATSTTDPPFSPATAFIREIGTESGLTPLHMAAFAGEENVVRLLLNFEGVQVDAGTTIYGFNSLHLACWGGHSTVVGLLLSRSSELLESKDHSGKSSLHIAAINGHKQMVEVLLGQGAEIDAIDKELWTPLICASQAGHLDVVRLLVESGASPLAKNVKGNSPIWFAAAENHNDVLSYLMRKDHDTYGLMEDKAFVYNLCVCGKNIDNEPIDEFVLSSPAPVEVAAKMSSFLVYVSTKEKERAKDLLAASKHCEEMSTELLALAAGAESAGKVLKSIDRKGKEFLDVLIENEQKETVAHTVVQRHLQEIWVGQLVHWADYKHLLLFLSMVFCPPVWVTFSVPFGPQYNKIPIVKFMSYLTSHIHLMILLCLTCVTPIHPVFPIRSNLVPFWFEWMLVAWLSGLLVAEITNPSDKSGLGWIKTVVLTFCYMGIMLHSVAFFIDQESYGTILYLRDQLLGVGILSACIQILDFLSFHYLFGPWAIIIGNLMKDLARFLAVLMIFMIGFSLVMAALNHPLHPRRSLLPGEKVPPTLTGGMASGVLVTPLDAFELLFFGLFGENGPTDMRIEILGQPDWTIVLFKIVFGVYLLVTVIVLINLLIAMMSDTYQRIEAQSDIEWKYGLAKLIRSMHRTTATPSPLNLFVDWGTWIHKKIKKAREPKKKLSWELAGEGFEGEQQAAKVTRVDPKLRWQQAVKKLEMNRASGNILQMSAAQIAQIAGSINASGMGSRFSGEGGVLNRIETVTDWNIIAKKYRMLVGKDEPPKDSDEGSEHGSRRGTSSHMGSSMMLVSAQALQ</sequence>
<feature type="repeat" description="ANK" evidence="10">
    <location>
        <begin position="394"/>
        <end position="426"/>
    </location>
</feature>
<evidence type="ECO:0000256" key="4">
    <source>
        <dbReference type="ARBA" id="ARBA00022737"/>
    </source>
</evidence>
<feature type="compositionally biased region" description="Polar residues" evidence="11">
    <location>
        <begin position="268"/>
        <end position="282"/>
    </location>
</feature>
<dbReference type="Pfam" id="PF00023">
    <property type="entry name" value="Ank"/>
    <property type="match status" value="1"/>
</dbReference>
<feature type="compositionally biased region" description="Basic and acidic residues" evidence="11">
    <location>
        <begin position="84"/>
        <end position="96"/>
    </location>
</feature>
<feature type="repeat" description="ANK" evidence="10">
    <location>
        <begin position="428"/>
        <end position="460"/>
    </location>
</feature>
<feature type="compositionally biased region" description="Basic and acidic residues" evidence="11">
    <location>
        <begin position="283"/>
        <end position="293"/>
    </location>
</feature>
<feature type="repeat" description="ANK" evidence="10">
    <location>
        <begin position="702"/>
        <end position="734"/>
    </location>
</feature>
<keyword evidence="4" id="KW-0677">Repeat</keyword>
<dbReference type="InterPro" id="IPR036770">
    <property type="entry name" value="Ankyrin_rpt-contain_sf"/>
</dbReference>
<feature type="repeat" description="ANK" evidence="10">
    <location>
        <begin position="1324"/>
        <end position="1356"/>
    </location>
</feature>
<evidence type="ECO:0000256" key="1">
    <source>
        <dbReference type="ARBA" id="ARBA00004141"/>
    </source>
</evidence>
<feature type="region of interest" description="Disordered" evidence="11">
    <location>
        <begin position="1989"/>
        <end position="2026"/>
    </location>
</feature>
<accession>A0ABP1RYY0</accession>
<feature type="repeat" description="ANK" evidence="10">
    <location>
        <begin position="770"/>
        <end position="802"/>
    </location>
</feature>
<evidence type="ECO:0000256" key="10">
    <source>
        <dbReference type="PROSITE-ProRule" id="PRU00023"/>
    </source>
</evidence>
<dbReference type="SUPFAM" id="SSF140860">
    <property type="entry name" value="Pseudo ankyrin repeat-like"/>
    <property type="match status" value="1"/>
</dbReference>
<feature type="repeat" description="ANK" evidence="10">
    <location>
        <begin position="1207"/>
        <end position="1239"/>
    </location>
</feature>
<feature type="repeat" description="ANK" evidence="10">
    <location>
        <begin position="536"/>
        <end position="568"/>
    </location>
</feature>
<gene>
    <name evidence="14" type="ORF">ODALV1_LOCUS27573</name>
</gene>
<dbReference type="PROSITE" id="PS50297">
    <property type="entry name" value="ANK_REP_REGION"/>
    <property type="match status" value="16"/>
</dbReference>
<feature type="transmembrane region" description="Helical" evidence="12">
    <location>
        <begin position="1586"/>
        <end position="1612"/>
    </location>
</feature>
<evidence type="ECO:0000259" key="13">
    <source>
        <dbReference type="Pfam" id="PF00520"/>
    </source>
</evidence>
<dbReference type="Pfam" id="PF00520">
    <property type="entry name" value="Ion_trans"/>
    <property type="match status" value="1"/>
</dbReference>
<feature type="repeat" description="ANK" evidence="10">
    <location>
        <begin position="1036"/>
        <end position="1068"/>
    </location>
</feature>
<dbReference type="Pfam" id="PF12796">
    <property type="entry name" value="Ank_2"/>
    <property type="match status" value="9"/>
</dbReference>
<keyword evidence="3 12" id="KW-0812">Transmembrane</keyword>
<feature type="transmembrane region" description="Helical" evidence="12">
    <location>
        <begin position="1649"/>
        <end position="1672"/>
    </location>
</feature>
<keyword evidence="6 10" id="KW-0040">ANK repeat</keyword>
<reference evidence="14 15" key="1">
    <citation type="submission" date="2024-08" db="EMBL/GenBank/DDBJ databases">
        <authorList>
            <person name="Cucini C."/>
            <person name="Frati F."/>
        </authorList>
    </citation>
    <scope>NUCLEOTIDE SEQUENCE [LARGE SCALE GENOMIC DNA]</scope>
</reference>
<feature type="transmembrane region" description="Helical" evidence="12">
    <location>
        <begin position="1692"/>
        <end position="1714"/>
    </location>
</feature>
<feature type="repeat" description="ANK" evidence="10">
    <location>
        <begin position="936"/>
        <end position="968"/>
    </location>
</feature>
<feature type="region of interest" description="Disordered" evidence="11">
    <location>
        <begin position="84"/>
        <end position="339"/>
    </location>
</feature>
<keyword evidence="9" id="KW-0407">Ion channel</keyword>
<feature type="transmembrane region" description="Helical" evidence="12">
    <location>
        <begin position="1618"/>
        <end position="1637"/>
    </location>
</feature>
<dbReference type="SMART" id="SM00248">
    <property type="entry name" value="ANK"/>
    <property type="match status" value="29"/>
</dbReference>
<feature type="transmembrane region" description="Helical" evidence="12">
    <location>
        <begin position="1764"/>
        <end position="1788"/>
    </location>
</feature>
<evidence type="ECO:0000256" key="9">
    <source>
        <dbReference type="ARBA" id="ARBA00023303"/>
    </source>
</evidence>
<keyword evidence="7" id="KW-0406">Ion transport</keyword>
<organism evidence="14 15">
    <name type="scientific">Orchesella dallaii</name>
    <dbReference type="NCBI Taxonomy" id="48710"/>
    <lineage>
        <taxon>Eukaryota</taxon>
        <taxon>Metazoa</taxon>
        <taxon>Ecdysozoa</taxon>
        <taxon>Arthropoda</taxon>
        <taxon>Hexapoda</taxon>
        <taxon>Collembola</taxon>
        <taxon>Entomobryomorpha</taxon>
        <taxon>Entomobryoidea</taxon>
        <taxon>Orchesellidae</taxon>
        <taxon>Orchesellinae</taxon>
        <taxon>Orchesella</taxon>
    </lineage>
</organism>
<dbReference type="Proteomes" id="UP001642540">
    <property type="component" value="Unassembled WGS sequence"/>
</dbReference>
<comment type="caution">
    <text evidence="14">The sequence shown here is derived from an EMBL/GenBank/DDBJ whole genome shotgun (WGS) entry which is preliminary data.</text>
</comment>
<keyword evidence="5 12" id="KW-1133">Transmembrane helix</keyword>
<feature type="repeat" description="ANK" evidence="10">
    <location>
        <begin position="803"/>
        <end position="826"/>
    </location>
</feature>
<feature type="transmembrane region" description="Helical" evidence="12">
    <location>
        <begin position="1809"/>
        <end position="1834"/>
    </location>
</feature>
<evidence type="ECO:0000256" key="7">
    <source>
        <dbReference type="ARBA" id="ARBA00023065"/>
    </source>
</evidence>
<evidence type="ECO:0000256" key="12">
    <source>
        <dbReference type="SAM" id="Phobius"/>
    </source>
</evidence>
<feature type="compositionally biased region" description="Basic residues" evidence="11">
    <location>
        <begin position="146"/>
        <end position="156"/>
    </location>
</feature>
<comment type="subcellular location">
    <subcellularLocation>
        <location evidence="1">Membrane</location>
        <topology evidence="1">Multi-pass membrane protein</topology>
    </subcellularLocation>
</comment>
<keyword evidence="15" id="KW-1185">Reference proteome</keyword>
<keyword evidence="8 12" id="KW-0472">Membrane</keyword>
<evidence type="ECO:0000313" key="14">
    <source>
        <dbReference type="EMBL" id="CAL8138870.1"/>
    </source>
</evidence>
<proteinExistence type="predicted"/>
<dbReference type="EMBL" id="CAXLJM020000124">
    <property type="protein sequence ID" value="CAL8138870.1"/>
    <property type="molecule type" value="Genomic_DNA"/>
</dbReference>
<feature type="compositionally biased region" description="Basic and acidic residues" evidence="11">
    <location>
        <begin position="220"/>
        <end position="239"/>
    </location>
</feature>
<dbReference type="InterPro" id="IPR002110">
    <property type="entry name" value="Ankyrin_rpt"/>
</dbReference>
<dbReference type="PANTHER" id="PTHR24198">
    <property type="entry name" value="ANKYRIN REPEAT AND PROTEIN KINASE DOMAIN-CONTAINING PROTEIN"/>
    <property type="match status" value="1"/>
</dbReference>
<feature type="repeat" description="ANK" evidence="10">
    <location>
        <begin position="1255"/>
        <end position="1277"/>
    </location>
</feature>
<evidence type="ECO:0000256" key="6">
    <source>
        <dbReference type="ARBA" id="ARBA00023043"/>
    </source>
</evidence>
<dbReference type="InterPro" id="IPR002153">
    <property type="entry name" value="TRPC_channel"/>
</dbReference>
<evidence type="ECO:0000256" key="3">
    <source>
        <dbReference type="ARBA" id="ARBA00022692"/>
    </source>
</evidence>
<evidence type="ECO:0000256" key="5">
    <source>
        <dbReference type="ARBA" id="ARBA00022989"/>
    </source>
</evidence>
<feature type="repeat" description="ANK" evidence="10">
    <location>
        <begin position="969"/>
        <end position="1001"/>
    </location>
</feature>
<dbReference type="InterPro" id="IPR005821">
    <property type="entry name" value="Ion_trans_dom"/>
</dbReference>
<feature type="repeat" description="ANK" evidence="10">
    <location>
        <begin position="1357"/>
        <end position="1389"/>
    </location>
</feature>
<feature type="compositionally biased region" description="Polar residues" evidence="11">
    <location>
        <begin position="323"/>
        <end position="333"/>
    </location>
</feature>
<dbReference type="PROSITE" id="PS50088">
    <property type="entry name" value="ANK_REPEAT"/>
    <property type="match status" value="18"/>
</dbReference>
<evidence type="ECO:0000313" key="15">
    <source>
        <dbReference type="Proteomes" id="UP001642540"/>
    </source>
</evidence>
<feature type="domain" description="Ion transport" evidence="13">
    <location>
        <begin position="1619"/>
        <end position="1845"/>
    </location>
</feature>
<evidence type="ECO:0000256" key="8">
    <source>
        <dbReference type="ARBA" id="ARBA00023136"/>
    </source>
</evidence>
<feature type="repeat" description="ANK" evidence="10">
    <location>
        <begin position="669"/>
        <end position="701"/>
    </location>
</feature>
<dbReference type="PANTHER" id="PTHR24198:SF165">
    <property type="entry name" value="ANKYRIN REPEAT-CONTAINING PROTEIN-RELATED"/>
    <property type="match status" value="1"/>
</dbReference>
<feature type="repeat" description="ANK" evidence="10">
    <location>
        <begin position="602"/>
        <end position="625"/>
    </location>
</feature>
<dbReference type="SUPFAM" id="SSF48403">
    <property type="entry name" value="Ankyrin repeat"/>
    <property type="match status" value="4"/>
</dbReference>
<evidence type="ECO:0000256" key="2">
    <source>
        <dbReference type="ARBA" id="ARBA00022448"/>
    </source>
</evidence>
<dbReference type="Gene3D" id="1.25.40.20">
    <property type="entry name" value="Ankyrin repeat-containing domain"/>
    <property type="match status" value="7"/>
</dbReference>
<feature type="transmembrane region" description="Helical" evidence="12">
    <location>
        <begin position="1726"/>
        <end position="1744"/>
    </location>
</feature>
<evidence type="ECO:0000256" key="11">
    <source>
        <dbReference type="SAM" id="MobiDB-lite"/>
    </source>
</evidence>
<feature type="repeat" description="ANK" evidence="10">
    <location>
        <begin position="569"/>
        <end position="601"/>
    </location>
</feature>
<protein>
    <recommendedName>
        <fullName evidence="13">Ion transport domain-containing protein</fullName>
    </recommendedName>
</protein>
<keyword evidence="2" id="KW-0813">Transport</keyword>
<feature type="repeat" description="ANK" evidence="10">
    <location>
        <begin position="1139"/>
        <end position="1171"/>
    </location>
</feature>
<dbReference type="PRINTS" id="PR01415">
    <property type="entry name" value="ANKYRIN"/>
</dbReference>
<name>A0ABP1RYY0_9HEXA</name>
<feature type="transmembrane region" description="Helical" evidence="12">
    <location>
        <begin position="1554"/>
        <end position="1574"/>
    </location>
</feature>